<dbReference type="InterPro" id="IPR001163">
    <property type="entry name" value="Sm_dom_euk/arc"/>
</dbReference>
<dbReference type="GeneID" id="63770978"/>
<dbReference type="SMART" id="SM00651">
    <property type="entry name" value="Sm"/>
    <property type="match status" value="1"/>
</dbReference>
<organism evidence="2 3">
    <name type="scientific">Pseudomassariella vexata</name>
    <dbReference type="NCBI Taxonomy" id="1141098"/>
    <lineage>
        <taxon>Eukaryota</taxon>
        <taxon>Fungi</taxon>
        <taxon>Dikarya</taxon>
        <taxon>Ascomycota</taxon>
        <taxon>Pezizomycotina</taxon>
        <taxon>Sordariomycetes</taxon>
        <taxon>Xylariomycetidae</taxon>
        <taxon>Amphisphaeriales</taxon>
        <taxon>Pseudomassariaceae</taxon>
        <taxon>Pseudomassariella</taxon>
    </lineage>
</organism>
<dbReference type="Gene3D" id="2.30.30.100">
    <property type="match status" value="1"/>
</dbReference>
<dbReference type="InterPro" id="IPR050914">
    <property type="entry name" value="snRNP_SmB/NAA38-like"/>
</dbReference>
<name>A0A1Y2D5K3_9PEZI</name>
<gene>
    <name evidence="2" type="ORF">BCR38DRAFT_320429</name>
</gene>
<dbReference type="Pfam" id="PF01423">
    <property type="entry name" value="LSM"/>
    <property type="match status" value="1"/>
</dbReference>
<dbReference type="CDD" id="cd06168">
    <property type="entry name" value="LSMD1"/>
    <property type="match status" value="1"/>
</dbReference>
<reference evidence="2 3" key="1">
    <citation type="submission" date="2016-07" db="EMBL/GenBank/DDBJ databases">
        <title>Pervasive Adenine N6-methylation of Active Genes in Fungi.</title>
        <authorList>
            <consortium name="DOE Joint Genome Institute"/>
            <person name="Mondo S.J."/>
            <person name="Dannebaum R.O."/>
            <person name="Kuo R.C."/>
            <person name="Labutti K."/>
            <person name="Haridas S."/>
            <person name="Kuo A."/>
            <person name="Salamov A."/>
            <person name="Ahrendt S.R."/>
            <person name="Lipzen A."/>
            <person name="Sullivan W."/>
            <person name="Andreopoulos W.B."/>
            <person name="Clum A."/>
            <person name="Lindquist E."/>
            <person name="Daum C."/>
            <person name="Ramamoorthy G.K."/>
            <person name="Gryganskyi A."/>
            <person name="Culley D."/>
            <person name="Magnuson J.K."/>
            <person name="James T.Y."/>
            <person name="O'Malley M.A."/>
            <person name="Stajich J.E."/>
            <person name="Spatafora J.W."/>
            <person name="Visel A."/>
            <person name="Grigoriev I.V."/>
        </authorList>
    </citation>
    <scope>NUCLEOTIDE SEQUENCE [LARGE SCALE GENOMIC DNA]</scope>
    <source>
        <strain evidence="2 3">CBS 129021</strain>
    </source>
</reference>
<dbReference type="InterPro" id="IPR010920">
    <property type="entry name" value="LSM_dom_sf"/>
</dbReference>
<sequence length="102" mass="11690">KPEAEAWLHSLINKNLRVHTTDLRMFVGTFKCTDPNGNIVLSLTHEYRQPSPQKLAEAMAKADSSETFRAEMTPRYLGLVVVPGQYIVKIELEEFVSQMRNR</sequence>
<keyword evidence="3" id="KW-1185">Reference proteome</keyword>
<feature type="non-terminal residue" evidence="2">
    <location>
        <position position="1"/>
    </location>
</feature>
<dbReference type="STRING" id="1141098.A0A1Y2D5K3"/>
<dbReference type="SUPFAM" id="SSF50182">
    <property type="entry name" value="Sm-like ribonucleoproteins"/>
    <property type="match status" value="1"/>
</dbReference>
<dbReference type="Proteomes" id="UP000193689">
    <property type="component" value="Unassembled WGS sequence"/>
</dbReference>
<dbReference type="GO" id="GO:0031417">
    <property type="term" value="C:NatC complex"/>
    <property type="evidence" value="ECO:0007669"/>
    <property type="project" value="InterPro"/>
</dbReference>
<dbReference type="PANTHER" id="PTHR10701">
    <property type="entry name" value="SMALL NUCLEAR RIBONUCLEOPROTEIN-ASSOCIATED PROTEIN B AND N"/>
    <property type="match status" value="1"/>
</dbReference>
<evidence type="ECO:0000313" key="2">
    <source>
        <dbReference type="EMBL" id="ORY54561.1"/>
    </source>
</evidence>
<dbReference type="OrthoDB" id="368909at2759"/>
<accession>A0A1Y2D5K3</accession>
<comment type="caution">
    <text evidence="2">The sequence shown here is derived from an EMBL/GenBank/DDBJ whole genome shotgun (WGS) entry which is preliminary data.</text>
</comment>
<dbReference type="PANTHER" id="PTHR10701:SF5">
    <property type="entry name" value="N-ALPHA-ACETYLTRANSFERASE 38, NATC AUXILIARY SUBUNIT"/>
    <property type="match status" value="1"/>
</dbReference>
<protein>
    <submittedName>
        <fullName evidence="2">LSM domain-containing protein</fullName>
    </submittedName>
</protein>
<proteinExistence type="predicted"/>
<evidence type="ECO:0000259" key="1">
    <source>
        <dbReference type="SMART" id="SM00651"/>
    </source>
</evidence>
<dbReference type="AlphaFoldDB" id="A0A1Y2D5K3"/>
<dbReference type="InParanoid" id="A0A1Y2D5K3"/>
<feature type="non-terminal residue" evidence="2">
    <location>
        <position position="102"/>
    </location>
</feature>
<dbReference type="RefSeq" id="XP_040709249.1">
    <property type="nucleotide sequence ID" value="XM_040854766.1"/>
</dbReference>
<evidence type="ECO:0000313" key="3">
    <source>
        <dbReference type="Proteomes" id="UP000193689"/>
    </source>
</evidence>
<feature type="domain" description="Sm" evidence="1">
    <location>
        <begin position="6"/>
        <end position="92"/>
    </location>
</feature>
<dbReference type="EMBL" id="MCFJ01000033">
    <property type="protein sequence ID" value="ORY54561.1"/>
    <property type="molecule type" value="Genomic_DNA"/>
</dbReference>
<dbReference type="InterPro" id="IPR034110">
    <property type="entry name" value="LSMD1_Sm"/>
</dbReference>